<evidence type="ECO:0000313" key="3">
    <source>
        <dbReference type="Proteomes" id="UP001303115"/>
    </source>
</evidence>
<dbReference type="CDD" id="cd05120">
    <property type="entry name" value="APH_ChoK_like"/>
    <property type="match status" value="1"/>
</dbReference>
<reference evidence="3" key="1">
    <citation type="journal article" date="2023" name="Mol. Phylogenet. Evol.">
        <title>Genome-scale phylogeny and comparative genomics of the fungal order Sordariales.</title>
        <authorList>
            <person name="Hensen N."/>
            <person name="Bonometti L."/>
            <person name="Westerberg I."/>
            <person name="Brannstrom I.O."/>
            <person name="Guillou S."/>
            <person name="Cros-Aarteil S."/>
            <person name="Calhoun S."/>
            <person name="Haridas S."/>
            <person name="Kuo A."/>
            <person name="Mondo S."/>
            <person name="Pangilinan J."/>
            <person name="Riley R."/>
            <person name="LaButti K."/>
            <person name="Andreopoulos B."/>
            <person name="Lipzen A."/>
            <person name="Chen C."/>
            <person name="Yan M."/>
            <person name="Daum C."/>
            <person name="Ng V."/>
            <person name="Clum A."/>
            <person name="Steindorff A."/>
            <person name="Ohm R.A."/>
            <person name="Martin F."/>
            <person name="Silar P."/>
            <person name="Natvig D.O."/>
            <person name="Lalanne C."/>
            <person name="Gautier V."/>
            <person name="Ament-Velasquez S.L."/>
            <person name="Kruys A."/>
            <person name="Hutchinson M.I."/>
            <person name="Powell A.J."/>
            <person name="Barry K."/>
            <person name="Miller A.N."/>
            <person name="Grigoriev I.V."/>
            <person name="Debuchy R."/>
            <person name="Gladieux P."/>
            <person name="Hiltunen Thoren M."/>
            <person name="Johannesson H."/>
        </authorList>
    </citation>
    <scope>NUCLEOTIDE SEQUENCE [LARGE SCALE GENOMIC DNA]</scope>
    <source>
        <strain evidence="3">CBS 284.82</strain>
    </source>
</reference>
<feature type="domain" description="Aminoglycoside phosphotransferase" evidence="1">
    <location>
        <begin position="38"/>
        <end position="273"/>
    </location>
</feature>
<proteinExistence type="predicted"/>
<dbReference type="Pfam" id="PF01636">
    <property type="entry name" value="APH"/>
    <property type="match status" value="1"/>
</dbReference>
<dbReference type="PANTHER" id="PTHR21310:SF48">
    <property type="entry name" value="AMINOGLYCOSIDE PHOSPHOTRANSFERASE DOMAIN-CONTAINING PROTEIN"/>
    <property type="match status" value="1"/>
</dbReference>
<keyword evidence="2" id="KW-0808">Transferase</keyword>
<dbReference type="InterPro" id="IPR051678">
    <property type="entry name" value="AGP_Transferase"/>
</dbReference>
<comment type="caution">
    <text evidence="2">The sequence shown here is derived from an EMBL/GenBank/DDBJ whole genome shotgun (WGS) entry which is preliminary data.</text>
</comment>
<dbReference type="AlphaFoldDB" id="A0AAN6PCP8"/>
<dbReference type="GO" id="GO:0016301">
    <property type="term" value="F:kinase activity"/>
    <property type="evidence" value="ECO:0007669"/>
    <property type="project" value="UniProtKB-KW"/>
</dbReference>
<keyword evidence="2" id="KW-0418">Kinase</keyword>
<dbReference type="InterPro" id="IPR002575">
    <property type="entry name" value="Aminoglycoside_PTrfase"/>
</dbReference>
<dbReference type="EMBL" id="MU854459">
    <property type="protein sequence ID" value="KAK4034987.1"/>
    <property type="molecule type" value="Genomic_DNA"/>
</dbReference>
<sequence length="289" mass="33789">MTSRPTLPYFAPADQLPAPLPSVAEILASTTVLSGRGGNLVVRVREHYAVKYGRHIHLQEGENMLFVRQLTNVPLPTVYALFHDEKTGCNFIVQEYIPGRKLDRVWASLSPEDKRAVVSQLRRAMDELRSIPSPGYYGGIWRQPIQDWSFVDPELQTCPHRDTAISGPHESEEDWAEAMWRCLDVNVKSDERRRLPLKRRHYKAMFQGHKPVFTHADLSPGNIRIREDNSVVIIDWQRSGWYPSFWEYCSTMLLYDYEDDWGEWASCILDEYVPEFGWMQLHREWIMFC</sequence>
<accession>A0AAN6PCP8</accession>
<dbReference type="InterPro" id="IPR011009">
    <property type="entry name" value="Kinase-like_dom_sf"/>
</dbReference>
<dbReference type="Proteomes" id="UP001303115">
    <property type="component" value="Unassembled WGS sequence"/>
</dbReference>
<evidence type="ECO:0000259" key="1">
    <source>
        <dbReference type="Pfam" id="PF01636"/>
    </source>
</evidence>
<evidence type="ECO:0000313" key="2">
    <source>
        <dbReference type="EMBL" id="KAK4034987.1"/>
    </source>
</evidence>
<protein>
    <submittedName>
        <fullName evidence="2">Kinase-like domain-containing protein</fullName>
    </submittedName>
</protein>
<keyword evidence="3" id="KW-1185">Reference proteome</keyword>
<name>A0AAN6PCP8_9PEZI</name>
<dbReference type="PANTHER" id="PTHR21310">
    <property type="entry name" value="AMINOGLYCOSIDE PHOSPHOTRANSFERASE-RELATED-RELATED"/>
    <property type="match status" value="1"/>
</dbReference>
<organism evidence="2 3">
    <name type="scientific">Parachaetomium inaequale</name>
    <dbReference type="NCBI Taxonomy" id="2588326"/>
    <lineage>
        <taxon>Eukaryota</taxon>
        <taxon>Fungi</taxon>
        <taxon>Dikarya</taxon>
        <taxon>Ascomycota</taxon>
        <taxon>Pezizomycotina</taxon>
        <taxon>Sordariomycetes</taxon>
        <taxon>Sordariomycetidae</taxon>
        <taxon>Sordariales</taxon>
        <taxon>Chaetomiaceae</taxon>
        <taxon>Parachaetomium</taxon>
    </lineage>
</organism>
<dbReference type="Gene3D" id="3.90.1200.10">
    <property type="match status" value="1"/>
</dbReference>
<gene>
    <name evidence="2" type="ORF">C8A01DRAFT_48758</name>
</gene>
<dbReference type="SUPFAM" id="SSF56112">
    <property type="entry name" value="Protein kinase-like (PK-like)"/>
    <property type="match status" value="1"/>
</dbReference>